<dbReference type="HOGENOM" id="CLU_365622_0_0_1"/>
<feature type="region of interest" description="Disordered" evidence="2">
    <location>
        <begin position="521"/>
        <end position="664"/>
    </location>
</feature>
<feature type="compositionally biased region" description="Polar residues" evidence="2">
    <location>
        <begin position="362"/>
        <end position="371"/>
    </location>
</feature>
<evidence type="ECO:0000256" key="2">
    <source>
        <dbReference type="SAM" id="MobiDB-lite"/>
    </source>
</evidence>
<organism evidence="4">
    <name type="scientific">Colletotrichum fructicola (strain Nara gc5)</name>
    <name type="common">Anthracnose fungus</name>
    <name type="synonym">Colletotrichum gloeosporioides (strain Nara gc5)</name>
    <dbReference type="NCBI Taxonomy" id="1213859"/>
    <lineage>
        <taxon>Eukaryota</taxon>
        <taxon>Fungi</taxon>
        <taxon>Dikarya</taxon>
        <taxon>Ascomycota</taxon>
        <taxon>Pezizomycotina</taxon>
        <taxon>Sordariomycetes</taxon>
        <taxon>Hypocreomycetidae</taxon>
        <taxon>Glomerellales</taxon>
        <taxon>Glomerellaceae</taxon>
        <taxon>Colletotrichum</taxon>
        <taxon>Colletotrichum gloeosporioides species complex</taxon>
    </lineage>
</organism>
<proteinExistence type="predicted"/>
<feature type="compositionally biased region" description="Acidic residues" evidence="2">
    <location>
        <begin position="654"/>
        <end position="663"/>
    </location>
</feature>
<gene>
    <name evidence="4" type="ORF">CGGC5_3969</name>
</gene>
<feature type="compositionally biased region" description="Acidic residues" evidence="2">
    <location>
        <begin position="594"/>
        <end position="606"/>
    </location>
</feature>
<feature type="region of interest" description="Disordered" evidence="2">
    <location>
        <begin position="322"/>
        <end position="374"/>
    </location>
</feature>
<name>L2GDZ0_COLFN</name>
<keyword evidence="3" id="KW-1133">Transmembrane helix</keyword>
<reference evidence="4" key="1">
    <citation type="submission" date="2012-08" db="EMBL/GenBank/DDBJ databases">
        <title>Genome analysis of Colletotrichum orbiculare and Colletotrichum fructicola.</title>
        <authorList>
            <person name="Gan P.H.P."/>
            <person name="Ikeda K."/>
            <person name="Irieda H."/>
            <person name="Narusaka M."/>
            <person name="O'Connell R.J."/>
            <person name="Narusaka Y."/>
            <person name="Takano Y."/>
            <person name="Kubo Y."/>
            <person name="Shirasu K."/>
        </authorList>
    </citation>
    <scope>NUCLEOTIDE SEQUENCE</scope>
    <source>
        <strain evidence="4">Nara gc5</strain>
    </source>
</reference>
<feature type="transmembrane region" description="Helical" evidence="3">
    <location>
        <begin position="184"/>
        <end position="205"/>
    </location>
</feature>
<evidence type="ECO:0000313" key="4">
    <source>
        <dbReference type="EMBL" id="ELA36471.1"/>
    </source>
</evidence>
<evidence type="ECO:0000256" key="3">
    <source>
        <dbReference type="SAM" id="Phobius"/>
    </source>
</evidence>
<feature type="compositionally biased region" description="Acidic residues" evidence="2">
    <location>
        <begin position="525"/>
        <end position="545"/>
    </location>
</feature>
<protein>
    <submittedName>
        <fullName evidence="4">Uncharacterized protein</fullName>
    </submittedName>
</protein>
<feature type="coiled-coil region" evidence="1">
    <location>
        <begin position="733"/>
        <end position="760"/>
    </location>
</feature>
<dbReference type="InterPro" id="IPR018750">
    <property type="entry name" value="DUF2306_membrane"/>
</dbReference>
<keyword evidence="3" id="KW-0472">Membrane</keyword>
<dbReference type="EMBL" id="KB020510">
    <property type="protein sequence ID" value="ELA36471.1"/>
    <property type="molecule type" value="Genomic_DNA"/>
</dbReference>
<feature type="transmembrane region" description="Helical" evidence="3">
    <location>
        <begin position="83"/>
        <end position="105"/>
    </location>
</feature>
<feature type="compositionally biased region" description="Basic and acidic residues" evidence="2">
    <location>
        <begin position="334"/>
        <end position="351"/>
    </location>
</feature>
<accession>L2GDZ0</accession>
<feature type="transmembrane region" description="Helical" evidence="3">
    <location>
        <begin position="149"/>
        <end position="172"/>
    </location>
</feature>
<sequence length="763" mass="84872">MAATNQPNNFAAKLGRIHELLGFRKRYNFILFVNFAGALMGFTLARLMYLNFDKVFCGPGFSTTERALPGECYYYRNFTVDRIGIIMHLACILPASFLVCWQFVPAIRRRWIIFHRINGYVILALSVPGTIGALMLVRHAVGGGLEVQASVGFLCLGFLGSLFISIIQIKRLQIEQHRAWMLRAWFYAGAIITLRPILLLAALVISKQGGYYVSLPCAVIEHMLGAANVNNTAVATSFLFEGCTPYTSGENPNQQVPIEANFFDRSTPAPATASLHASFGMAGWLAGAIHAIGVEVYLRLTPKEAERLRHVSYQRQLEAGMRNPGSAGLTLDRLGVEDKWEPKDSGRRDGDGGNSQDSGNSCLETGSTEKQPQGYAERSIIMSEFRLADEAAEEILAFLGLTYEIDLWSHEVPTSLIHLSECDQDVLSELYVSYLMPTARSIWCQPNYYGIKERLMVDKKEKRATTKKNDVVERKEVVTKRLLGKKYPLLENKAWRQCHAKASKVLRIWRKDLSRLFPELRPDDYVPEDEPADESADELAGEDEVTISMSNRGSKRKAEAAAEPKPKKLKTIAAAPPKSPTNPNHGGNSPVLGDLDDFDDTDDEDPLPMGRRRGCPVRTLERTPPPISCPPPSAALPIRAMSSKPGAALKQEPETSEDEDEDILPMGRRRGRPIRTLERTTPVIFCPLTTTNLPIRAISSKPVEATKKQDPAKPDDEIEFVSKAVYEAAVAGRQKTERKIKKLGKKIKSLSKMIEKLNEDIQA</sequence>
<feature type="transmembrane region" description="Helical" evidence="3">
    <location>
        <begin position="29"/>
        <end position="49"/>
    </location>
</feature>
<dbReference type="STRING" id="1213859.L2GDZ0"/>
<feature type="transmembrane region" description="Helical" evidence="3">
    <location>
        <begin position="117"/>
        <end position="137"/>
    </location>
</feature>
<evidence type="ECO:0000256" key="1">
    <source>
        <dbReference type="SAM" id="Coils"/>
    </source>
</evidence>
<keyword evidence="3" id="KW-0812">Transmembrane</keyword>
<feature type="compositionally biased region" description="Pro residues" evidence="2">
    <location>
        <begin position="623"/>
        <end position="634"/>
    </location>
</feature>
<feature type="compositionally biased region" description="Basic and acidic residues" evidence="2">
    <location>
        <begin position="556"/>
        <end position="566"/>
    </location>
</feature>
<dbReference type="Pfam" id="PF10067">
    <property type="entry name" value="DUF2306"/>
    <property type="match status" value="1"/>
</dbReference>
<keyword evidence="1" id="KW-0175">Coiled coil</keyword>
<dbReference type="AlphaFoldDB" id="L2GDZ0"/>